<feature type="transmembrane region" description="Helical" evidence="3">
    <location>
        <begin position="75"/>
        <end position="95"/>
    </location>
</feature>
<evidence type="ECO:0000313" key="5">
    <source>
        <dbReference type="EMBL" id="KAK7545096.1"/>
    </source>
</evidence>
<feature type="signal peptide" evidence="4">
    <location>
        <begin position="1"/>
        <end position="21"/>
    </location>
</feature>
<feature type="coiled-coil region" evidence="1">
    <location>
        <begin position="357"/>
        <end position="391"/>
    </location>
</feature>
<feature type="chain" id="PRO_5046420080" evidence="4">
    <location>
        <begin position="22"/>
        <end position="738"/>
    </location>
</feature>
<gene>
    <name evidence="5" type="ORF">J3D65DRAFT_49253</name>
</gene>
<keyword evidence="4" id="KW-0732">Signal</keyword>
<feature type="compositionally biased region" description="Polar residues" evidence="2">
    <location>
        <begin position="228"/>
        <end position="251"/>
    </location>
</feature>
<protein>
    <submittedName>
        <fullName evidence="5">Uncharacterized protein</fullName>
    </submittedName>
</protein>
<feature type="compositionally biased region" description="Polar residues" evidence="2">
    <location>
        <begin position="515"/>
        <end position="528"/>
    </location>
</feature>
<evidence type="ECO:0000256" key="4">
    <source>
        <dbReference type="SAM" id="SignalP"/>
    </source>
</evidence>
<proteinExistence type="predicted"/>
<accession>A0ABR1MB57</accession>
<sequence>MHLLQVILSLLLLVNSRTAYAVAELSGLIIHQKTLKILDCAFEPCVFMAFAAMELHNGLFTMNEQRLGSGLANDVFSFCFILAFLIGSYTIGYFWGSNIDLFEHLAANFIRSTTLAVAVVIPCIDNVASYAMGQLRKLWEHRRAVLSIGAALALAFPCCHLVATHIKSILLYGLVFALVIAFAISALVLVIGVAKGFFILASCIVSAYLNPSNISANRIRPSEHTRVPVTSRNVSNSKVHGNSHVNLQDSEISSKHDCSPSNNNGHIGSSPVSNGQSSAPKPSSSPQTDSGKSSGCSAAKSNGHTRANSGSSGSSKPSVPRSTSSDQPSRPSTRTSVSEPIDHEQCLHNVRVFQMALEQVANENTQLAADKTELSTENAHLKSDNEGLRRQMFMAEENFEEHLKSLKYLEAANAELRIQLEHQCRLNLKKDAEFDERIKTFINNFFPQFDDIASSSLPTTPSSGYYLPSSSKTPTNATGSPVSHLSIITNESSTPRGPQSPATVSSGPSLPFSPATPSTCSRIVSPNSLRKPFRNCTPGRPGLPTPEALNRKPDPTVKMVGPSTPATVSSGFSLPCPSEFSAQSSSAISPALLVHLPARVGNGPGLTSPLPMLIGDKLPRPERLSTPSTVSSGTALPVPTPTTKSSSTKPVPVKSLLRPNGARFSRNSRYESPLARLSSIKRALSLRRSGFATPENIDRPQRFSNFLDFEDSPATVSSSSTLPMPSPGNNSSTCDPFI</sequence>
<keyword evidence="6" id="KW-1185">Reference proteome</keyword>
<evidence type="ECO:0000313" key="6">
    <source>
        <dbReference type="Proteomes" id="UP001360953"/>
    </source>
</evidence>
<feature type="compositionally biased region" description="Polar residues" evidence="2">
    <location>
        <begin position="326"/>
        <end position="338"/>
    </location>
</feature>
<feature type="compositionally biased region" description="Low complexity" evidence="2">
    <location>
        <begin position="277"/>
        <end position="301"/>
    </location>
</feature>
<comment type="caution">
    <text evidence="5">The sequence shown here is derived from an EMBL/GenBank/DDBJ whole genome shotgun (WGS) entry which is preliminary data.</text>
</comment>
<feature type="compositionally biased region" description="Low complexity" evidence="2">
    <location>
        <begin position="641"/>
        <end position="655"/>
    </location>
</feature>
<feature type="transmembrane region" description="Helical" evidence="3">
    <location>
        <begin position="169"/>
        <end position="190"/>
    </location>
</feature>
<feature type="transmembrane region" description="Helical" evidence="3">
    <location>
        <begin position="144"/>
        <end position="163"/>
    </location>
</feature>
<feature type="compositionally biased region" description="Polar residues" evidence="2">
    <location>
        <begin position="488"/>
        <end position="508"/>
    </location>
</feature>
<feature type="region of interest" description="Disordered" evidence="2">
    <location>
        <begin position="488"/>
        <end position="556"/>
    </location>
</feature>
<feature type="compositionally biased region" description="Low complexity" evidence="2">
    <location>
        <begin position="309"/>
        <end position="325"/>
    </location>
</feature>
<keyword evidence="3" id="KW-0472">Membrane</keyword>
<feature type="transmembrane region" description="Helical" evidence="3">
    <location>
        <begin position="197"/>
        <end position="216"/>
    </location>
</feature>
<dbReference type="RefSeq" id="XP_066660331.1">
    <property type="nucleotide sequence ID" value="XM_066796612.1"/>
</dbReference>
<feature type="transmembrane region" description="Helical" evidence="3">
    <location>
        <begin position="115"/>
        <end position="132"/>
    </location>
</feature>
<feature type="compositionally biased region" description="Polar residues" evidence="2">
    <location>
        <begin position="259"/>
        <end position="276"/>
    </location>
</feature>
<dbReference type="GeneID" id="92029518"/>
<feature type="compositionally biased region" description="Polar residues" evidence="2">
    <location>
        <begin position="625"/>
        <end position="634"/>
    </location>
</feature>
<name>A0ABR1MB57_9PEZI</name>
<reference evidence="5 6" key="1">
    <citation type="submission" date="2024-04" db="EMBL/GenBank/DDBJ databases">
        <title>Phyllosticta paracitricarpa is synonymous to the EU quarantine fungus P. citricarpa based on phylogenomic analyses.</title>
        <authorList>
            <consortium name="Lawrence Berkeley National Laboratory"/>
            <person name="Van ingen-buijs V.A."/>
            <person name="Van westerhoven A.C."/>
            <person name="Haridas S."/>
            <person name="Skiadas P."/>
            <person name="Martin F."/>
            <person name="Groenewald J.Z."/>
            <person name="Crous P.W."/>
            <person name="Seidl M.F."/>
        </authorList>
    </citation>
    <scope>NUCLEOTIDE SEQUENCE [LARGE SCALE GENOMIC DNA]</scope>
    <source>
        <strain evidence="5 6">CPC 17464</strain>
    </source>
</reference>
<feature type="region of interest" description="Disordered" evidence="2">
    <location>
        <begin position="220"/>
        <end position="343"/>
    </location>
</feature>
<evidence type="ECO:0000256" key="3">
    <source>
        <dbReference type="SAM" id="Phobius"/>
    </source>
</evidence>
<keyword evidence="3" id="KW-1133">Transmembrane helix</keyword>
<organism evidence="5 6">
    <name type="scientific">Phyllosticta citribraziliensis</name>
    <dbReference type="NCBI Taxonomy" id="989973"/>
    <lineage>
        <taxon>Eukaryota</taxon>
        <taxon>Fungi</taxon>
        <taxon>Dikarya</taxon>
        <taxon>Ascomycota</taxon>
        <taxon>Pezizomycotina</taxon>
        <taxon>Dothideomycetes</taxon>
        <taxon>Dothideomycetes incertae sedis</taxon>
        <taxon>Botryosphaeriales</taxon>
        <taxon>Phyllostictaceae</taxon>
        <taxon>Phyllosticta</taxon>
    </lineage>
</organism>
<dbReference type="EMBL" id="JBBPEH010000001">
    <property type="protein sequence ID" value="KAK7545096.1"/>
    <property type="molecule type" value="Genomic_DNA"/>
</dbReference>
<feature type="region of interest" description="Disordered" evidence="2">
    <location>
        <begin position="619"/>
        <end position="667"/>
    </location>
</feature>
<evidence type="ECO:0000256" key="1">
    <source>
        <dbReference type="SAM" id="Coils"/>
    </source>
</evidence>
<feature type="compositionally biased region" description="Polar residues" evidence="2">
    <location>
        <begin position="714"/>
        <end position="738"/>
    </location>
</feature>
<keyword evidence="3" id="KW-0812">Transmembrane</keyword>
<feature type="region of interest" description="Disordered" evidence="2">
    <location>
        <begin position="712"/>
        <end position="738"/>
    </location>
</feature>
<evidence type="ECO:0000256" key="2">
    <source>
        <dbReference type="SAM" id="MobiDB-lite"/>
    </source>
</evidence>
<dbReference type="Proteomes" id="UP001360953">
    <property type="component" value="Unassembled WGS sequence"/>
</dbReference>
<keyword evidence="1" id="KW-0175">Coiled coil</keyword>